<evidence type="ECO:0000313" key="3">
    <source>
        <dbReference type="Proteomes" id="UP001268089"/>
    </source>
</evidence>
<dbReference type="InterPro" id="IPR000073">
    <property type="entry name" value="AB_hydrolase_1"/>
</dbReference>
<protein>
    <submittedName>
        <fullName evidence="2">Pimeloyl-ACP methyl ester carboxylesterase</fullName>
    </submittedName>
</protein>
<dbReference type="InterPro" id="IPR029058">
    <property type="entry name" value="AB_hydrolase_fold"/>
</dbReference>
<gene>
    <name evidence="2" type="ORF">J2X15_000013</name>
</gene>
<feature type="domain" description="AB hydrolase-1" evidence="1">
    <location>
        <begin position="6"/>
        <end position="230"/>
    </location>
</feature>
<evidence type="ECO:0000259" key="1">
    <source>
        <dbReference type="Pfam" id="PF12697"/>
    </source>
</evidence>
<proteinExistence type="predicted"/>
<reference evidence="2 3" key="1">
    <citation type="submission" date="2023-07" db="EMBL/GenBank/DDBJ databases">
        <title>Sorghum-associated microbial communities from plants grown in Nebraska, USA.</title>
        <authorList>
            <person name="Schachtman D."/>
        </authorList>
    </citation>
    <scope>NUCLEOTIDE SEQUENCE [LARGE SCALE GENOMIC DNA]</scope>
    <source>
        <strain evidence="2 3">BE308</strain>
    </source>
</reference>
<dbReference type="Gene3D" id="3.40.50.1820">
    <property type="entry name" value="alpha/beta hydrolase"/>
    <property type="match status" value="1"/>
</dbReference>
<accession>A0ABU1ZGS4</accession>
<comment type="caution">
    <text evidence="2">The sequence shown here is derived from an EMBL/GenBank/DDBJ whole genome shotgun (WGS) entry which is preliminary data.</text>
</comment>
<dbReference type="PRINTS" id="PR00111">
    <property type="entry name" value="ABHYDROLASE"/>
</dbReference>
<keyword evidence="3" id="KW-1185">Reference proteome</keyword>
<evidence type="ECO:0000313" key="2">
    <source>
        <dbReference type="EMBL" id="MDR7304747.1"/>
    </source>
</evidence>
<sequence length="241" mass="25596">MGVQTLVLLPGLMCDAGVWEPLYSHLPAGATPWVADYGMANSLSAMAARVLQQAPADRFALAGHSMGGRVAMELLRQAPQRVTQVALLDTGYLPCATGEAGSQEAAKRQALLEVARTQGVRAMAQTWVQGMVHPDRLQDAALMEAVVAMFARKSTEVFAAQIEALLARPDASDVLRALTVPTLLQCGAQDSWSPPAQHAEMQVLAPRAVLDVISQAGHMAPMERPHAVAASLARWLADMAA</sequence>
<dbReference type="EMBL" id="JAVDXO010000001">
    <property type="protein sequence ID" value="MDR7304747.1"/>
    <property type="molecule type" value="Genomic_DNA"/>
</dbReference>
<dbReference type="SUPFAM" id="SSF53474">
    <property type="entry name" value="alpha/beta-Hydrolases"/>
    <property type="match status" value="1"/>
</dbReference>
<dbReference type="RefSeq" id="WP_310338147.1">
    <property type="nucleotide sequence ID" value="NZ_JAVDXO010000001.1"/>
</dbReference>
<name>A0ABU1ZGS4_9BURK</name>
<dbReference type="PANTHER" id="PTHR43798">
    <property type="entry name" value="MONOACYLGLYCEROL LIPASE"/>
    <property type="match status" value="1"/>
</dbReference>
<organism evidence="2 3">
    <name type="scientific">Rhodoferax saidenbachensis</name>
    <dbReference type="NCBI Taxonomy" id="1484693"/>
    <lineage>
        <taxon>Bacteria</taxon>
        <taxon>Pseudomonadati</taxon>
        <taxon>Pseudomonadota</taxon>
        <taxon>Betaproteobacteria</taxon>
        <taxon>Burkholderiales</taxon>
        <taxon>Comamonadaceae</taxon>
        <taxon>Rhodoferax</taxon>
    </lineage>
</organism>
<dbReference type="PANTHER" id="PTHR43798:SF29">
    <property type="entry name" value="AB HYDROLASE-1 DOMAIN-CONTAINING PROTEIN"/>
    <property type="match status" value="1"/>
</dbReference>
<dbReference type="InterPro" id="IPR050266">
    <property type="entry name" value="AB_hydrolase_sf"/>
</dbReference>
<dbReference type="Proteomes" id="UP001268089">
    <property type="component" value="Unassembled WGS sequence"/>
</dbReference>
<dbReference type="Pfam" id="PF12697">
    <property type="entry name" value="Abhydrolase_6"/>
    <property type="match status" value="1"/>
</dbReference>